<dbReference type="GO" id="GO:0006508">
    <property type="term" value="P:proteolysis"/>
    <property type="evidence" value="ECO:0007669"/>
    <property type="project" value="UniProtKB-KW"/>
</dbReference>
<dbReference type="AlphaFoldDB" id="A0A0M1VT21"/>
<comment type="caution">
    <text evidence="11">The sequence shown here is derived from an EMBL/GenBank/DDBJ whole genome shotgun (WGS) entry which is preliminary data.</text>
</comment>
<evidence type="ECO:0000313" key="11">
    <source>
        <dbReference type="EMBL" id="EEO39605.1"/>
    </source>
</evidence>
<keyword evidence="7 9" id="KW-0862">Zinc</keyword>
<organism evidence="11 12">
    <name type="scientific">Fusobacterium vincentii 4_1_13</name>
    <dbReference type="NCBI Taxonomy" id="469606"/>
    <lineage>
        <taxon>Bacteria</taxon>
        <taxon>Fusobacteriati</taxon>
        <taxon>Fusobacteriota</taxon>
        <taxon>Fusobacteriia</taxon>
        <taxon>Fusobacteriales</taxon>
        <taxon>Fusobacteriaceae</taxon>
        <taxon>Fusobacterium</taxon>
    </lineage>
</organism>
<dbReference type="PRINTS" id="PR00932">
    <property type="entry name" value="AMINO1PTASE"/>
</dbReference>
<proteinExistence type="inferred from homology"/>
<dbReference type="RefSeq" id="WP_005890009.1">
    <property type="nucleotide sequence ID" value="NZ_KQ235735.1"/>
</dbReference>
<dbReference type="Pfam" id="PF02127">
    <property type="entry name" value="Peptidase_M18"/>
    <property type="match status" value="1"/>
</dbReference>
<evidence type="ECO:0000256" key="4">
    <source>
        <dbReference type="ARBA" id="ARBA00022670"/>
    </source>
</evidence>
<accession>A0A0M1VT21</accession>
<dbReference type="Gene3D" id="2.30.250.10">
    <property type="entry name" value="Aminopeptidase i, Domain 2"/>
    <property type="match status" value="1"/>
</dbReference>
<name>A0A0M1VT21_FUSVC</name>
<evidence type="ECO:0000313" key="12">
    <source>
        <dbReference type="Proteomes" id="UP000004925"/>
    </source>
</evidence>
<comment type="cofactor">
    <cofactor evidence="1 10">
        <name>Zn(2+)</name>
        <dbReference type="ChEBI" id="CHEBI:29105"/>
    </cofactor>
</comment>
<gene>
    <name evidence="11" type="ORF">FSCG_00318</name>
</gene>
<keyword evidence="4 9" id="KW-0645">Protease</keyword>
<keyword evidence="3 9" id="KW-0031">Aminopeptidase</keyword>
<dbReference type="GO" id="GO:0008270">
    <property type="term" value="F:zinc ion binding"/>
    <property type="evidence" value="ECO:0007669"/>
    <property type="project" value="InterPro"/>
</dbReference>
<dbReference type="FunFam" id="2.30.250.10:FF:000003">
    <property type="entry name" value="Probable M18 family aminopeptidase 2"/>
    <property type="match status" value="1"/>
</dbReference>
<dbReference type="Gene3D" id="3.40.630.10">
    <property type="entry name" value="Zn peptidases"/>
    <property type="match status" value="1"/>
</dbReference>
<dbReference type="SUPFAM" id="SSF53187">
    <property type="entry name" value="Zn-dependent exopeptidases"/>
    <property type="match status" value="1"/>
</dbReference>
<dbReference type="EC" id="3.4.11.-" evidence="10"/>
<evidence type="ECO:0000256" key="7">
    <source>
        <dbReference type="ARBA" id="ARBA00022833"/>
    </source>
</evidence>
<evidence type="ECO:0000256" key="6">
    <source>
        <dbReference type="ARBA" id="ARBA00022801"/>
    </source>
</evidence>
<dbReference type="CDD" id="cd05658">
    <property type="entry name" value="M18_DAP"/>
    <property type="match status" value="1"/>
</dbReference>
<evidence type="ECO:0000256" key="5">
    <source>
        <dbReference type="ARBA" id="ARBA00022723"/>
    </source>
</evidence>
<comment type="similarity">
    <text evidence="2 9">Belongs to the peptidase M18 family.</text>
</comment>
<dbReference type="PANTHER" id="PTHR28570">
    <property type="entry name" value="ASPARTYL AMINOPEPTIDASE"/>
    <property type="match status" value="1"/>
</dbReference>
<dbReference type="GO" id="GO:0005737">
    <property type="term" value="C:cytoplasm"/>
    <property type="evidence" value="ECO:0007669"/>
    <property type="project" value="UniProtKB-ARBA"/>
</dbReference>
<dbReference type="PANTHER" id="PTHR28570:SF3">
    <property type="entry name" value="ASPARTYL AMINOPEPTIDASE"/>
    <property type="match status" value="1"/>
</dbReference>
<keyword evidence="6 9" id="KW-0378">Hydrolase</keyword>
<dbReference type="GO" id="GO:0004177">
    <property type="term" value="F:aminopeptidase activity"/>
    <property type="evidence" value="ECO:0007669"/>
    <property type="project" value="UniProtKB-KW"/>
</dbReference>
<protein>
    <recommendedName>
        <fullName evidence="10">M18 family aminopeptidase</fullName>
        <ecNumber evidence="10">3.4.11.-</ecNumber>
    </recommendedName>
</protein>
<dbReference type="eggNOG" id="COG1362">
    <property type="taxonomic scope" value="Bacteria"/>
</dbReference>
<dbReference type="SUPFAM" id="SSF101821">
    <property type="entry name" value="Aminopeptidase/glucanase lid domain"/>
    <property type="match status" value="1"/>
</dbReference>
<keyword evidence="8 9" id="KW-0482">Metalloprotease</keyword>
<keyword evidence="5 9" id="KW-0479">Metal-binding</keyword>
<evidence type="ECO:0000256" key="3">
    <source>
        <dbReference type="ARBA" id="ARBA00022438"/>
    </source>
</evidence>
<dbReference type="InterPro" id="IPR001948">
    <property type="entry name" value="Peptidase_M18"/>
</dbReference>
<sequence length="429" mass="47899">MEKLKLAKHLIKFIDESPSNYFACINTKNILNEKGFTELFETEEWKLKKGGKYFVTINDSGVIAFIIGSEKISKSGYKIAASHTDSPGFLIKPSPEINRKGFNILNTEVYGGPILSTWFDRPLSFSGRVFVEGDNAFKPKKYFINYDKDLFIIPSLCIHQNRGVNDGMAINAQKDTLPLVTITDDKEKFSLKKLLAKQLKVKEDKILSYDLNLYSREKGCLLGANEEFISVGRLDNLAALHAELMSLVDNKDKKNTCVVVGYDNEEIGSNSIQGADSPTLKNILERISNAMKLSFEEHQQALSNSFVISNDAAHSIHPNYLEKSDPTNEPKINGGPVIKMAANKSYITDGYSKSVIEKIAKDSKIPIQTFVNRSDVRGGSTIGPIQQSQIRILGIDIGSPLLSMHSVRELGGVDDHYNLYRLISEFFKI</sequence>
<evidence type="ECO:0000256" key="1">
    <source>
        <dbReference type="ARBA" id="ARBA00001947"/>
    </source>
</evidence>
<dbReference type="EMBL" id="ACDE02000013">
    <property type="protein sequence ID" value="EEO39605.1"/>
    <property type="molecule type" value="Genomic_DNA"/>
</dbReference>
<evidence type="ECO:0000256" key="10">
    <source>
        <dbReference type="RuleBase" id="RU004387"/>
    </source>
</evidence>
<evidence type="ECO:0000256" key="8">
    <source>
        <dbReference type="ARBA" id="ARBA00023049"/>
    </source>
</evidence>
<dbReference type="Proteomes" id="UP000004925">
    <property type="component" value="Unassembled WGS sequence"/>
</dbReference>
<evidence type="ECO:0000256" key="2">
    <source>
        <dbReference type="ARBA" id="ARBA00008290"/>
    </source>
</evidence>
<dbReference type="NCBIfam" id="NF002759">
    <property type="entry name" value="PRK02813.1"/>
    <property type="match status" value="1"/>
</dbReference>
<evidence type="ECO:0000256" key="9">
    <source>
        <dbReference type="RuleBase" id="RU004386"/>
    </source>
</evidence>
<dbReference type="HOGENOM" id="CLU_019532_2_0_0"/>
<dbReference type="GO" id="GO:0008237">
    <property type="term" value="F:metallopeptidase activity"/>
    <property type="evidence" value="ECO:0007669"/>
    <property type="project" value="UniProtKB-KW"/>
</dbReference>
<dbReference type="InterPro" id="IPR023358">
    <property type="entry name" value="Peptidase_M18_dom2"/>
</dbReference>
<reference evidence="11 12" key="1">
    <citation type="submission" date="2011-10" db="EMBL/GenBank/DDBJ databases">
        <title>The Genome Sequence of Fusobacterium sp. 4_1_13.</title>
        <authorList>
            <consortium name="The Broad Institute Genome Sequencing Platform"/>
            <person name="Earl A."/>
            <person name="Ward D."/>
            <person name="Feldgarden M."/>
            <person name="Gevers D."/>
            <person name="Strauss J."/>
            <person name="Ambrose C."/>
            <person name="Allen-Vercoe E."/>
            <person name="Young S.K."/>
            <person name="Zeng Q."/>
            <person name="Gargeya S."/>
            <person name="Fitzgerald M."/>
            <person name="Haas B."/>
            <person name="Abouelleil A."/>
            <person name="Alvarado L."/>
            <person name="Arachchi H.M."/>
            <person name="Berlin A."/>
            <person name="Brown A."/>
            <person name="Chapman S.B."/>
            <person name="Chen Z."/>
            <person name="Dunbar C."/>
            <person name="Freedman E."/>
            <person name="Gearin G."/>
            <person name="Goldberg J."/>
            <person name="Griggs A."/>
            <person name="Gujja S."/>
            <person name="Heiman D."/>
            <person name="Howarth C."/>
            <person name="Larson L."/>
            <person name="Lui A."/>
            <person name="MacDonald P.J."/>
            <person name="Montmayeur A."/>
            <person name="Murphy C."/>
            <person name="Neiman D."/>
            <person name="Pearson M."/>
            <person name="Priest M."/>
            <person name="Roberts A."/>
            <person name="Saif S."/>
            <person name="Shea T."/>
            <person name="Shenoy N."/>
            <person name="Sisk P."/>
            <person name="Stolte C."/>
            <person name="Sykes S."/>
            <person name="Wortman J."/>
            <person name="Nusbaum C."/>
            <person name="Birren B."/>
        </authorList>
    </citation>
    <scope>NUCLEOTIDE SEQUENCE [LARGE SCALE GENOMIC DNA]</scope>
    <source>
        <strain evidence="11 12">4_1_13</strain>
    </source>
</reference>